<dbReference type="GO" id="GO:0008013">
    <property type="term" value="F:beta-catenin binding"/>
    <property type="evidence" value="ECO:0007669"/>
    <property type="project" value="InterPro"/>
</dbReference>
<dbReference type="InterPro" id="IPR011989">
    <property type="entry name" value="ARM-like"/>
</dbReference>
<dbReference type="SMART" id="SM00185">
    <property type="entry name" value="ARM"/>
    <property type="match status" value="5"/>
</dbReference>
<evidence type="ECO:0000256" key="2">
    <source>
        <dbReference type="ARBA" id="ARBA00022687"/>
    </source>
</evidence>
<keyword evidence="2" id="KW-0879">Wnt signaling pathway</keyword>
<protein>
    <recommendedName>
        <fullName evidence="6">Adenomatous polyposis coli protein-like</fullName>
    </recommendedName>
</protein>
<evidence type="ECO:0000256" key="1">
    <source>
        <dbReference type="ARBA" id="ARBA00009051"/>
    </source>
</evidence>
<feature type="compositionally biased region" description="Polar residues" evidence="3">
    <location>
        <begin position="514"/>
        <end position="533"/>
    </location>
</feature>
<dbReference type="SUPFAM" id="SSF48371">
    <property type="entry name" value="ARM repeat"/>
    <property type="match status" value="1"/>
</dbReference>
<comment type="similarity">
    <text evidence="1">Belongs to the adenomatous polyposis coli (APC) family.</text>
</comment>
<dbReference type="GO" id="GO:0007399">
    <property type="term" value="P:nervous system development"/>
    <property type="evidence" value="ECO:0007669"/>
    <property type="project" value="TreeGrafter"/>
</dbReference>
<feature type="compositionally biased region" description="Low complexity" evidence="3">
    <location>
        <begin position="1222"/>
        <end position="1232"/>
    </location>
</feature>
<dbReference type="GO" id="GO:0007026">
    <property type="term" value="P:negative regulation of microtubule depolymerization"/>
    <property type="evidence" value="ECO:0007669"/>
    <property type="project" value="TreeGrafter"/>
</dbReference>
<feature type="compositionally biased region" description="Polar residues" evidence="3">
    <location>
        <begin position="1052"/>
        <end position="1061"/>
    </location>
</feature>
<feature type="region of interest" description="Disordered" evidence="3">
    <location>
        <begin position="1272"/>
        <end position="1318"/>
    </location>
</feature>
<feature type="region of interest" description="Disordered" evidence="3">
    <location>
        <begin position="488"/>
        <end position="533"/>
    </location>
</feature>
<dbReference type="GO" id="GO:0045295">
    <property type="term" value="F:gamma-catenin binding"/>
    <property type="evidence" value="ECO:0007669"/>
    <property type="project" value="TreeGrafter"/>
</dbReference>
<evidence type="ECO:0008006" key="6">
    <source>
        <dbReference type="Google" id="ProtNLM"/>
    </source>
</evidence>
<feature type="region of interest" description="Disordered" evidence="3">
    <location>
        <begin position="955"/>
        <end position="992"/>
    </location>
</feature>
<name>A0A1V9XEG5_9ACAR</name>
<dbReference type="GO" id="GO:0016055">
    <property type="term" value="P:Wnt signaling pathway"/>
    <property type="evidence" value="ECO:0007669"/>
    <property type="project" value="UniProtKB-KW"/>
</dbReference>
<dbReference type="InterPro" id="IPR000225">
    <property type="entry name" value="Armadillo"/>
</dbReference>
<feature type="compositionally biased region" description="Polar residues" evidence="3">
    <location>
        <begin position="1133"/>
        <end position="1152"/>
    </location>
</feature>
<gene>
    <name evidence="4" type="ORF">BIW11_10769</name>
</gene>
<evidence type="ECO:0000313" key="5">
    <source>
        <dbReference type="Proteomes" id="UP000192247"/>
    </source>
</evidence>
<evidence type="ECO:0000256" key="3">
    <source>
        <dbReference type="SAM" id="MobiDB-lite"/>
    </source>
</evidence>
<feature type="region of interest" description="Disordered" evidence="3">
    <location>
        <begin position="1129"/>
        <end position="1174"/>
    </location>
</feature>
<dbReference type="GO" id="GO:0030877">
    <property type="term" value="C:beta-catenin destruction complex"/>
    <property type="evidence" value="ECO:0007669"/>
    <property type="project" value="TreeGrafter"/>
</dbReference>
<dbReference type="GO" id="GO:0016477">
    <property type="term" value="P:cell migration"/>
    <property type="evidence" value="ECO:0007669"/>
    <property type="project" value="TreeGrafter"/>
</dbReference>
<dbReference type="GO" id="GO:0008017">
    <property type="term" value="F:microtubule binding"/>
    <property type="evidence" value="ECO:0007669"/>
    <property type="project" value="TreeGrafter"/>
</dbReference>
<feature type="region of interest" description="Disordered" evidence="3">
    <location>
        <begin position="311"/>
        <end position="332"/>
    </location>
</feature>
<dbReference type="GO" id="GO:0007389">
    <property type="term" value="P:pattern specification process"/>
    <property type="evidence" value="ECO:0007669"/>
    <property type="project" value="TreeGrafter"/>
</dbReference>
<dbReference type="InterPro" id="IPR016024">
    <property type="entry name" value="ARM-type_fold"/>
</dbReference>
<dbReference type="GO" id="GO:0005881">
    <property type="term" value="C:cytoplasmic microtubule"/>
    <property type="evidence" value="ECO:0007669"/>
    <property type="project" value="TreeGrafter"/>
</dbReference>
<dbReference type="PANTHER" id="PTHR12607:SF12">
    <property type="entry name" value="APC-LIKE, ISOFORM A-RELATED"/>
    <property type="match status" value="1"/>
</dbReference>
<organism evidence="4 5">
    <name type="scientific">Tropilaelaps mercedesae</name>
    <dbReference type="NCBI Taxonomy" id="418985"/>
    <lineage>
        <taxon>Eukaryota</taxon>
        <taxon>Metazoa</taxon>
        <taxon>Ecdysozoa</taxon>
        <taxon>Arthropoda</taxon>
        <taxon>Chelicerata</taxon>
        <taxon>Arachnida</taxon>
        <taxon>Acari</taxon>
        <taxon>Parasitiformes</taxon>
        <taxon>Mesostigmata</taxon>
        <taxon>Gamasina</taxon>
        <taxon>Dermanyssoidea</taxon>
        <taxon>Laelapidae</taxon>
        <taxon>Tropilaelaps</taxon>
    </lineage>
</organism>
<feature type="region of interest" description="Disordered" evidence="3">
    <location>
        <begin position="1211"/>
        <end position="1232"/>
    </location>
</feature>
<feature type="region of interest" description="Disordered" evidence="3">
    <location>
        <begin position="1052"/>
        <end position="1107"/>
    </location>
</feature>
<accession>A0A1V9XEG5</accession>
<dbReference type="STRING" id="418985.A0A1V9XEG5"/>
<dbReference type="EMBL" id="MNPL01013511">
    <property type="protein sequence ID" value="OQR71803.1"/>
    <property type="molecule type" value="Genomic_DNA"/>
</dbReference>
<dbReference type="GO" id="GO:0001708">
    <property type="term" value="P:cell fate specification"/>
    <property type="evidence" value="ECO:0007669"/>
    <property type="project" value="TreeGrafter"/>
</dbReference>
<dbReference type="PANTHER" id="PTHR12607">
    <property type="entry name" value="ADENOMATOUS POLYPOSIS COLI PROTEIN FAMILY"/>
    <property type="match status" value="1"/>
</dbReference>
<sequence>METGCRDKSKALLFFIGGLQAIAELVHLDYMAHGQRNESCILVRRYSGMALTNLTFGDGNNKATLCSMRDFMNSLIAQLDSRSEDLKQVTASVLRNLSWRADSKSRVALREAGGVLSLTRCMMSLEKEATLKSVLSALWNLSAHCTENKIQICSIYGSLAFLVSTLTYRSHSKTLAIVENGGGVLRNISSYVATHEEYRAILRRHSCLEILLQQLKSPSLTVVSNACGTLWNLSARCPQDQRRLWELGAVGMLRNLVNSKHKMISLGSSAALKNLLTAQQQQQYVECRPIESSGDGSQPCSIVSDDALAVGPKGQQHHKDNNSTSLHSDDDSAQTVTYLDSNNSITSGSCFHSESKCILSERRPSSLSGYLPKTQGPVLLARKARNLQEQFVTCEDAKNLSELCDNIEASPKASPGTQSVKKVHFWLHQRALAQHLPDANQLALPASGLILSYRHRYLKTKKTLQQSITSDTELTPVVECKPLVSARATKSIPRPQSASPVSLSRRNSNKKNNFDLTAPSSEKSPSASLRRNYSSKHLNQLKAVETEDDSSIVSDLGGVQPPSYINEQRSMTSSCGSLELGERSPLKKLLFKDRSCVNADEWSPKSCDNLHSVMPPSGLNSAECLSLQSSTNSEILLNANPPSFLDDLSTRQEASFDNRTHDIEVHNRNRETQVPPFIAVATSQDCSKGRENDGDVDQLNTKSAKNYQVQQRRSAMQTMHQVPHLHSKPSNGLVAHLLDDPTEIGSDAFLSDTEGEDLPYDSTADYYTCLQSSETLRASLHFQSCFSGHTQDATGYSSDNLTTFENTLTFDVSPKKSTAYQNSRADLTYDSTLIYKTELQLQQETRKQKESELKTNDMVVPRDPADDDCSVVSSVDDATYDISSPQTPTEDRAKLVKPIFFGDAPVISGQTIKQQATVVTGKNSSQISHKKNIAPSVSIRQTRASALRASKASQGSEFERVERGACSNSSSPTRLPVVSTRLSSPANRRPLPRTASSFVAATRITPMGGRVLQVNSPLASRATGPSLRTTLNLADNMRPPNTQRMTSFLSTSGTNQYNENQPPGAAKPSLTKQGTFTKDSGELLMKPTTTPPVPNARTVVPNNKASSVPQQTNRAIFMTTVAYRRVPTKMHKSTSVSTNMTMTRSLQPSLNRTQSDSSQTTNANSSAAQTKEPLQRLSLAMRTTAASRARAAAIAHSRMQSGHAQRIALTRRNTSSDRQFCQQQQQQQQTSNNLNNNQQLIQNDNDNLQTTMSNNSGLLRSSTYEKINEVGLSPFEDKNHNEQLRSPMTTSEPVRPIGFGSTGQRITNSPKGQQDTGNKSCFLKRSILVSGNCVTNSSISLIDVPRSISGLKSPCDTTVRTVHSPGSSSASRAAIVTPFNYRPRSTPTTPNGSKIPIICSDGSASGELLGRKNSINTTPDEEGYIVARAKLVTTV</sequence>
<keyword evidence="5" id="KW-1185">Reference proteome</keyword>
<dbReference type="Proteomes" id="UP000192247">
    <property type="component" value="Unassembled WGS sequence"/>
</dbReference>
<dbReference type="OrthoDB" id="5918429at2759"/>
<dbReference type="InterPro" id="IPR026818">
    <property type="entry name" value="Apc_fam"/>
</dbReference>
<comment type="caution">
    <text evidence="4">The sequence shown here is derived from an EMBL/GenBank/DDBJ whole genome shotgun (WGS) entry which is preliminary data.</text>
</comment>
<evidence type="ECO:0000313" key="4">
    <source>
        <dbReference type="EMBL" id="OQR71803.1"/>
    </source>
</evidence>
<dbReference type="Gene3D" id="1.25.10.10">
    <property type="entry name" value="Leucine-rich Repeat Variant"/>
    <property type="match status" value="1"/>
</dbReference>
<proteinExistence type="inferred from homology"/>
<dbReference type="FunFam" id="1.25.10.10:FF:001248">
    <property type="entry name" value="Adenomatous polyposis coli protein, putative"/>
    <property type="match status" value="1"/>
</dbReference>
<dbReference type="GO" id="GO:0016342">
    <property type="term" value="C:catenin complex"/>
    <property type="evidence" value="ECO:0007669"/>
    <property type="project" value="TreeGrafter"/>
</dbReference>
<feature type="compositionally biased region" description="Polar residues" evidence="3">
    <location>
        <begin position="1302"/>
        <end position="1318"/>
    </location>
</feature>
<dbReference type="Pfam" id="PF00514">
    <property type="entry name" value="Arm"/>
    <property type="match status" value="1"/>
</dbReference>
<feature type="compositionally biased region" description="Polar residues" evidence="3">
    <location>
        <begin position="1211"/>
        <end position="1221"/>
    </location>
</feature>
<feature type="compositionally biased region" description="Low complexity" evidence="3">
    <location>
        <begin position="1153"/>
        <end position="1170"/>
    </location>
</feature>
<dbReference type="GO" id="GO:0090090">
    <property type="term" value="P:negative regulation of canonical Wnt signaling pathway"/>
    <property type="evidence" value="ECO:0007669"/>
    <property type="project" value="TreeGrafter"/>
</dbReference>
<reference evidence="4 5" key="1">
    <citation type="journal article" date="2017" name="Gigascience">
        <title>Draft genome of the honey bee ectoparasitic mite, Tropilaelaps mercedesae, is shaped by the parasitic life history.</title>
        <authorList>
            <person name="Dong X."/>
            <person name="Armstrong S.D."/>
            <person name="Xia D."/>
            <person name="Makepeace B.L."/>
            <person name="Darby A.C."/>
            <person name="Kadowaki T."/>
        </authorList>
    </citation>
    <scope>NUCLEOTIDE SEQUENCE [LARGE SCALE GENOMIC DNA]</scope>
    <source>
        <strain evidence="4">Wuxi-XJTLU</strain>
    </source>
</reference>
<dbReference type="InParanoid" id="A0A1V9XEG5"/>